<dbReference type="InterPro" id="IPR055370">
    <property type="entry name" value="Lsr2_DNA-bd"/>
</dbReference>
<evidence type="ECO:0000259" key="3">
    <source>
        <dbReference type="Pfam" id="PF11774"/>
    </source>
</evidence>
<accession>A0ABT6M0V4</accession>
<evidence type="ECO:0000313" key="5">
    <source>
        <dbReference type="EMBL" id="MDH6221689.1"/>
    </source>
</evidence>
<evidence type="ECO:0000256" key="2">
    <source>
        <dbReference type="SAM" id="MobiDB-lite"/>
    </source>
</evidence>
<feature type="domain" description="Lsr2 dimerization" evidence="3">
    <location>
        <begin position="1"/>
        <end position="60"/>
    </location>
</feature>
<evidence type="ECO:0008006" key="7">
    <source>
        <dbReference type="Google" id="ProtNLM"/>
    </source>
</evidence>
<gene>
    <name evidence="5" type="ORF">M2283_009036</name>
</gene>
<dbReference type="Pfam" id="PF11774">
    <property type="entry name" value="Lsr2"/>
    <property type="match status" value="1"/>
</dbReference>
<evidence type="ECO:0000313" key="6">
    <source>
        <dbReference type="Proteomes" id="UP001160499"/>
    </source>
</evidence>
<comment type="caution">
    <text evidence="5">The sequence shown here is derived from an EMBL/GenBank/DDBJ whole genome shotgun (WGS) entry which is preliminary data.</text>
</comment>
<evidence type="ECO:0000256" key="1">
    <source>
        <dbReference type="ARBA" id="ARBA00023125"/>
    </source>
</evidence>
<organism evidence="5 6">
    <name type="scientific">Streptomyces pseudovenezuelae</name>
    <dbReference type="NCBI Taxonomy" id="67350"/>
    <lineage>
        <taxon>Bacteria</taxon>
        <taxon>Bacillati</taxon>
        <taxon>Actinomycetota</taxon>
        <taxon>Actinomycetes</taxon>
        <taxon>Kitasatosporales</taxon>
        <taxon>Streptomycetaceae</taxon>
        <taxon>Streptomyces</taxon>
        <taxon>Streptomyces aurantiacus group</taxon>
    </lineage>
</organism>
<dbReference type="EMBL" id="JARXVH010000025">
    <property type="protein sequence ID" value="MDH6221689.1"/>
    <property type="molecule type" value="Genomic_DNA"/>
</dbReference>
<protein>
    <recommendedName>
        <fullName evidence="7">Lsr2 family protein</fullName>
    </recommendedName>
</protein>
<keyword evidence="6" id="KW-1185">Reference proteome</keyword>
<dbReference type="RefSeq" id="WP_280882392.1">
    <property type="nucleotide sequence ID" value="NZ_JARXVH010000025.1"/>
</dbReference>
<dbReference type="Proteomes" id="UP001160499">
    <property type="component" value="Unassembled WGS sequence"/>
</dbReference>
<name>A0ABT6M0V4_9ACTN</name>
<dbReference type="Pfam" id="PF23359">
    <property type="entry name" value="Lsr2_DNA-bd"/>
    <property type="match status" value="1"/>
</dbReference>
<dbReference type="InterPro" id="IPR036625">
    <property type="entry name" value="E3-bd_dom_sf"/>
</dbReference>
<dbReference type="Gene3D" id="3.30.60.230">
    <property type="entry name" value="Lsr2, dimerization domain"/>
    <property type="match status" value="1"/>
</dbReference>
<reference evidence="5 6" key="1">
    <citation type="submission" date="2023-04" db="EMBL/GenBank/DDBJ databases">
        <title>Forest soil microbial communities from Buena Vista Peninsula, Colon Province, Panama.</title>
        <authorList>
            <person name="Bouskill N."/>
        </authorList>
    </citation>
    <scope>NUCLEOTIDE SEQUENCE [LARGE SCALE GENOMIC DNA]</scope>
    <source>
        <strain evidence="5 6">GGS1</strain>
    </source>
</reference>
<evidence type="ECO:0000259" key="4">
    <source>
        <dbReference type="Pfam" id="PF23359"/>
    </source>
</evidence>
<sequence length="109" mass="11906">MVQRTVTIFTDDLTGSEGEDIAAHTFSLDGVSYEIDLNSDGHQQLLDALAPFLEVGRKSGSSSRRRGNSKQAGGPDPIKVREWAKAQGIEVNARGRVPREVIEKYKAAH</sequence>
<keyword evidence="1" id="KW-0238">DNA-binding</keyword>
<feature type="domain" description="Lsr2 DNA-binding" evidence="4">
    <location>
        <begin position="74"/>
        <end position="108"/>
    </location>
</feature>
<dbReference type="Gene3D" id="4.10.320.10">
    <property type="entry name" value="E3-binding domain"/>
    <property type="match status" value="1"/>
</dbReference>
<dbReference type="InterPro" id="IPR024412">
    <property type="entry name" value="Lsr2_dim_dom"/>
</dbReference>
<proteinExistence type="predicted"/>
<feature type="region of interest" description="Disordered" evidence="2">
    <location>
        <begin position="57"/>
        <end position="79"/>
    </location>
</feature>
<dbReference type="InterPro" id="IPR042261">
    <property type="entry name" value="Lsr2-like_dimerization"/>
</dbReference>